<reference evidence="1" key="2">
    <citation type="submission" date="2020-11" db="EMBL/GenBank/DDBJ databases">
        <authorList>
            <person name="McCartney M.A."/>
            <person name="Auch B."/>
            <person name="Kono T."/>
            <person name="Mallez S."/>
            <person name="Becker A."/>
            <person name="Gohl D.M."/>
            <person name="Silverstein K.A.T."/>
            <person name="Koren S."/>
            <person name="Bechman K.B."/>
            <person name="Herman A."/>
            <person name="Abrahante J.E."/>
            <person name="Garbe J."/>
        </authorList>
    </citation>
    <scope>NUCLEOTIDE SEQUENCE</scope>
    <source>
        <strain evidence="1">Duluth1</strain>
        <tissue evidence="1">Whole animal</tissue>
    </source>
</reference>
<comment type="caution">
    <text evidence="1">The sequence shown here is derived from an EMBL/GenBank/DDBJ whole genome shotgun (WGS) entry which is preliminary data.</text>
</comment>
<sequence>MEVRTGPVSDLSYIPAAHQTTIPNTVTFTLAVWRSEQAQCLAKAPFLLLTKQQS</sequence>
<accession>A0A9D4RMS5</accession>
<name>A0A9D4RMS5_DREPO</name>
<keyword evidence="2" id="KW-1185">Reference proteome</keyword>
<reference evidence="1" key="1">
    <citation type="journal article" date="2019" name="bioRxiv">
        <title>The Genome of the Zebra Mussel, Dreissena polymorpha: A Resource for Invasive Species Research.</title>
        <authorList>
            <person name="McCartney M.A."/>
            <person name="Auch B."/>
            <person name="Kono T."/>
            <person name="Mallez S."/>
            <person name="Zhang Y."/>
            <person name="Obille A."/>
            <person name="Becker A."/>
            <person name="Abrahante J.E."/>
            <person name="Garbe J."/>
            <person name="Badalamenti J.P."/>
            <person name="Herman A."/>
            <person name="Mangelson H."/>
            <person name="Liachko I."/>
            <person name="Sullivan S."/>
            <person name="Sone E.D."/>
            <person name="Koren S."/>
            <person name="Silverstein K.A.T."/>
            <person name="Beckman K.B."/>
            <person name="Gohl D.M."/>
        </authorList>
    </citation>
    <scope>NUCLEOTIDE SEQUENCE</scope>
    <source>
        <strain evidence="1">Duluth1</strain>
        <tissue evidence="1">Whole animal</tissue>
    </source>
</reference>
<protein>
    <submittedName>
        <fullName evidence="1">Uncharacterized protein</fullName>
    </submittedName>
</protein>
<dbReference type="Proteomes" id="UP000828390">
    <property type="component" value="Unassembled WGS sequence"/>
</dbReference>
<organism evidence="1 2">
    <name type="scientific">Dreissena polymorpha</name>
    <name type="common">Zebra mussel</name>
    <name type="synonym">Mytilus polymorpha</name>
    <dbReference type="NCBI Taxonomy" id="45954"/>
    <lineage>
        <taxon>Eukaryota</taxon>
        <taxon>Metazoa</taxon>
        <taxon>Spiralia</taxon>
        <taxon>Lophotrochozoa</taxon>
        <taxon>Mollusca</taxon>
        <taxon>Bivalvia</taxon>
        <taxon>Autobranchia</taxon>
        <taxon>Heteroconchia</taxon>
        <taxon>Euheterodonta</taxon>
        <taxon>Imparidentia</taxon>
        <taxon>Neoheterodontei</taxon>
        <taxon>Myida</taxon>
        <taxon>Dreissenoidea</taxon>
        <taxon>Dreissenidae</taxon>
        <taxon>Dreissena</taxon>
    </lineage>
</organism>
<evidence type="ECO:0000313" key="1">
    <source>
        <dbReference type="EMBL" id="KAH3874139.1"/>
    </source>
</evidence>
<dbReference type="EMBL" id="JAIWYP010000002">
    <property type="protein sequence ID" value="KAH3874139.1"/>
    <property type="molecule type" value="Genomic_DNA"/>
</dbReference>
<dbReference type="AlphaFoldDB" id="A0A9D4RMS5"/>
<evidence type="ECO:0000313" key="2">
    <source>
        <dbReference type="Proteomes" id="UP000828390"/>
    </source>
</evidence>
<proteinExistence type="predicted"/>
<gene>
    <name evidence="1" type="ORF">DPMN_037381</name>
</gene>